<dbReference type="InterPro" id="IPR036291">
    <property type="entry name" value="NAD(P)-bd_dom_sf"/>
</dbReference>
<accession>A0A4Q7L6Q7</accession>
<evidence type="ECO:0000313" key="3">
    <source>
        <dbReference type="Proteomes" id="UP000294257"/>
    </source>
</evidence>
<proteinExistence type="predicted"/>
<gene>
    <name evidence="2" type="ORF">EV193_101888</name>
</gene>
<dbReference type="PANTHER" id="PTHR43355:SF2">
    <property type="entry name" value="FLAVIN REDUCTASE (NADPH)"/>
    <property type="match status" value="1"/>
</dbReference>
<organism evidence="2 3">
    <name type="scientific">Herbihabitans rhizosphaerae</name>
    <dbReference type="NCBI Taxonomy" id="1872711"/>
    <lineage>
        <taxon>Bacteria</taxon>
        <taxon>Bacillati</taxon>
        <taxon>Actinomycetota</taxon>
        <taxon>Actinomycetes</taxon>
        <taxon>Pseudonocardiales</taxon>
        <taxon>Pseudonocardiaceae</taxon>
        <taxon>Herbihabitans</taxon>
    </lineage>
</organism>
<name>A0A4Q7L6Q7_9PSEU</name>
<dbReference type="InterPro" id="IPR051606">
    <property type="entry name" value="Polyketide_Oxido-like"/>
</dbReference>
<comment type="caution">
    <text evidence="2">The sequence shown here is derived from an EMBL/GenBank/DDBJ whole genome shotgun (WGS) entry which is preliminary data.</text>
</comment>
<dbReference type="Gene3D" id="3.40.50.720">
    <property type="entry name" value="NAD(P)-binding Rossmann-like Domain"/>
    <property type="match status" value="1"/>
</dbReference>
<dbReference type="OrthoDB" id="3763081at2"/>
<dbReference type="RefSeq" id="WP_130342608.1">
    <property type="nucleotide sequence ID" value="NZ_SGWQ01000001.1"/>
</dbReference>
<dbReference type="AlphaFoldDB" id="A0A4Q7L6Q7"/>
<dbReference type="GO" id="GO:0004074">
    <property type="term" value="F:biliverdin reductase [NAD(P)H] activity"/>
    <property type="evidence" value="ECO:0007669"/>
    <property type="project" value="TreeGrafter"/>
</dbReference>
<dbReference type="PANTHER" id="PTHR43355">
    <property type="entry name" value="FLAVIN REDUCTASE (NADPH)"/>
    <property type="match status" value="1"/>
</dbReference>
<dbReference type="Proteomes" id="UP000294257">
    <property type="component" value="Unassembled WGS sequence"/>
</dbReference>
<keyword evidence="3" id="KW-1185">Reference proteome</keyword>
<dbReference type="SUPFAM" id="SSF51735">
    <property type="entry name" value="NAD(P)-binding Rossmann-fold domains"/>
    <property type="match status" value="1"/>
</dbReference>
<sequence>MKITVFGATGGTGTELVRQALDADHQVTAVVRDPARLEIGERTGLDVVTADVMDPESIEPTVAGRDAVVFAIGARGRGPTTVAQDAANSIVTAMRGASVRRFVVVSAAGIHTTGDDPVTRFVAKPILNAVLRHPFADMKVMETVVRGSGLDWTLVCPPRLTDGKRTGTVHRNTRRNVRGRFSISRADLADCLLATITDDSLVRQQVSVAGGIW</sequence>
<evidence type="ECO:0000259" key="1">
    <source>
        <dbReference type="Pfam" id="PF13460"/>
    </source>
</evidence>
<dbReference type="InterPro" id="IPR016040">
    <property type="entry name" value="NAD(P)-bd_dom"/>
</dbReference>
<feature type="domain" description="NAD(P)-binding" evidence="1">
    <location>
        <begin position="7"/>
        <end position="198"/>
    </location>
</feature>
<dbReference type="EMBL" id="SGWQ01000001">
    <property type="protein sequence ID" value="RZS45004.1"/>
    <property type="molecule type" value="Genomic_DNA"/>
</dbReference>
<evidence type="ECO:0000313" key="2">
    <source>
        <dbReference type="EMBL" id="RZS45004.1"/>
    </source>
</evidence>
<dbReference type="GO" id="GO:0042602">
    <property type="term" value="F:riboflavin reductase (NADPH) activity"/>
    <property type="evidence" value="ECO:0007669"/>
    <property type="project" value="TreeGrafter"/>
</dbReference>
<dbReference type="Pfam" id="PF13460">
    <property type="entry name" value="NAD_binding_10"/>
    <property type="match status" value="1"/>
</dbReference>
<protein>
    <submittedName>
        <fullName evidence="2">Putative NADH-flavin reductase</fullName>
    </submittedName>
</protein>
<reference evidence="2 3" key="1">
    <citation type="submission" date="2019-02" db="EMBL/GenBank/DDBJ databases">
        <title>Genomic Encyclopedia of Type Strains, Phase IV (KMG-IV): sequencing the most valuable type-strain genomes for metagenomic binning, comparative biology and taxonomic classification.</title>
        <authorList>
            <person name="Goeker M."/>
        </authorList>
    </citation>
    <scope>NUCLEOTIDE SEQUENCE [LARGE SCALE GENOMIC DNA]</scope>
    <source>
        <strain evidence="2 3">DSM 101727</strain>
    </source>
</reference>